<comment type="caution">
    <text evidence="8">The sequence shown here is derived from an EMBL/GenBank/DDBJ whole genome shotgun (WGS) entry which is preliminary data.</text>
</comment>
<evidence type="ECO:0000256" key="1">
    <source>
        <dbReference type="ARBA" id="ARBA00002752"/>
    </source>
</evidence>
<feature type="binding site" evidence="7">
    <location>
        <position position="55"/>
    </location>
    <ligand>
        <name>Fe cation</name>
        <dbReference type="ChEBI" id="CHEBI:24875"/>
        <label>1</label>
        <note>catalytic</note>
    </ligand>
</feature>
<feature type="binding site" evidence="7">
    <location>
        <position position="122"/>
    </location>
    <ligand>
        <name>Fe cation</name>
        <dbReference type="ChEBI" id="CHEBI:24875"/>
        <label>2</label>
    </ligand>
</feature>
<dbReference type="InterPro" id="IPR010329">
    <property type="entry name" value="3hydroanth_dOase"/>
</dbReference>
<evidence type="ECO:0000256" key="4">
    <source>
        <dbReference type="ARBA" id="ARBA00022964"/>
    </source>
</evidence>
<keyword evidence="4 7" id="KW-0223">Dioxygenase</keyword>
<dbReference type="GO" id="GO:0000334">
    <property type="term" value="F:3-hydroxyanthranilate 3,4-dioxygenase activity"/>
    <property type="evidence" value="ECO:0007669"/>
    <property type="project" value="UniProtKB-EC"/>
</dbReference>
<comment type="function">
    <text evidence="1 7">Catalyzes the oxidative ring opening of 3-hydroxyanthranilate to 2-amino-3-carboxymuconate semialdehyde, which spontaneously cyclizes to quinolinate.</text>
</comment>
<feature type="binding site" evidence="7">
    <location>
        <position position="159"/>
    </location>
    <ligand>
        <name>Fe cation</name>
        <dbReference type="ChEBI" id="CHEBI:24875"/>
        <label>2</label>
    </ligand>
</feature>
<comment type="cofactor">
    <cofactor evidence="7">
        <name>Fe(2+)</name>
        <dbReference type="ChEBI" id="CHEBI:29033"/>
    </cofactor>
    <text evidence="7">Binds 2 Fe(2+) ions per subunit.</text>
</comment>
<dbReference type="PANTHER" id="PTHR15497">
    <property type="entry name" value="3-HYDROXYANTHRANILATE 3,4-DIOXYGENASE"/>
    <property type="match status" value="1"/>
</dbReference>
<dbReference type="SUPFAM" id="SSF51182">
    <property type="entry name" value="RmlC-like cupins"/>
    <property type="match status" value="1"/>
</dbReference>
<proteinExistence type="inferred from homology"/>
<protein>
    <recommendedName>
        <fullName evidence="7">3-hydroxyanthranilate 3,4-dioxygenase</fullName>
        <ecNumber evidence="7">1.13.11.6</ecNumber>
    </recommendedName>
    <alternativeName>
        <fullName evidence="7">3-hydroxyanthranilate oxygenase</fullName>
        <shortName evidence="7">3-HAO</shortName>
    </alternativeName>
    <alternativeName>
        <fullName evidence="7">3-hydroxyanthranilic acid dioxygenase</fullName>
        <shortName evidence="7">HAD</shortName>
    </alternativeName>
</protein>
<comment type="catalytic activity">
    <reaction evidence="7">
        <text>3-hydroxyanthranilate + O2 = (2Z,4Z)-2-amino-3-carboxymuconate 6-semialdehyde</text>
        <dbReference type="Rhea" id="RHEA:17953"/>
        <dbReference type="ChEBI" id="CHEBI:15379"/>
        <dbReference type="ChEBI" id="CHEBI:36559"/>
        <dbReference type="ChEBI" id="CHEBI:77612"/>
        <dbReference type="EC" id="1.13.11.6"/>
    </reaction>
</comment>
<feature type="binding site" evidence="7">
    <location>
        <position position="97"/>
    </location>
    <ligand>
        <name>substrate</name>
    </ligand>
</feature>
<reference evidence="8 9" key="1">
    <citation type="submission" date="2020-10" db="EMBL/GenBank/DDBJ databases">
        <title>Phylogeny of dyella-like bacteria.</title>
        <authorList>
            <person name="Fu J."/>
        </authorList>
    </citation>
    <scope>NUCLEOTIDE SEQUENCE [LARGE SCALE GENOMIC DNA]</scope>
    <source>
        <strain evidence="8 9">Gsoil3046</strain>
    </source>
</reference>
<feature type="binding site" evidence="7">
    <location>
        <position position="107"/>
    </location>
    <ligand>
        <name>substrate</name>
    </ligand>
</feature>
<dbReference type="EMBL" id="JADIKM010000003">
    <property type="protein sequence ID" value="MFK2904710.1"/>
    <property type="molecule type" value="Genomic_DNA"/>
</dbReference>
<evidence type="ECO:0000256" key="5">
    <source>
        <dbReference type="ARBA" id="ARBA00023002"/>
    </source>
</evidence>
<dbReference type="HAMAP" id="MF_00825">
    <property type="entry name" value="3_HAO"/>
    <property type="match status" value="1"/>
</dbReference>
<comment type="subunit">
    <text evidence="7">Homodimer.</text>
</comment>
<evidence type="ECO:0000256" key="7">
    <source>
        <dbReference type="HAMAP-Rule" id="MF_00825"/>
    </source>
</evidence>
<evidence type="ECO:0000313" key="8">
    <source>
        <dbReference type="EMBL" id="MFK2904710.1"/>
    </source>
</evidence>
<feature type="binding site" evidence="7">
    <location>
        <position position="93"/>
    </location>
    <ligand>
        <name>Fe cation</name>
        <dbReference type="ChEBI" id="CHEBI:24875"/>
        <label>1</label>
        <note>catalytic</note>
    </ligand>
</feature>
<dbReference type="Gene3D" id="2.60.120.10">
    <property type="entry name" value="Jelly Rolls"/>
    <property type="match status" value="1"/>
</dbReference>
<comment type="similarity">
    <text evidence="7">Belongs to the 3-HAO family.</text>
</comment>
<accession>A0ABW8JUB0</accession>
<name>A0ABW8JUB0_9GAMM</name>
<feature type="binding site" evidence="7">
    <location>
        <position position="125"/>
    </location>
    <ligand>
        <name>Fe cation</name>
        <dbReference type="ChEBI" id="CHEBI:24875"/>
        <label>2</label>
    </ligand>
</feature>
<gene>
    <name evidence="7" type="primary">nbaC</name>
    <name evidence="8" type="ORF">ISP17_12105</name>
</gene>
<dbReference type="PANTHER" id="PTHR15497:SF1">
    <property type="entry name" value="3-HYDROXYANTHRANILATE 3,4-DIOXYGENASE"/>
    <property type="match status" value="1"/>
</dbReference>
<feature type="binding site" evidence="7">
    <location>
        <position position="162"/>
    </location>
    <ligand>
        <name>Fe cation</name>
        <dbReference type="ChEBI" id="CHEBI:24875"/>
        <label>2</label>
    </ligand>
</feature>
<dbReference type="Proteomes" id="UP001620460">
    <property type="component" value="Unassembled WGS sequence"/>
</dbReference>
<dbReference type="InterPro" id="IPR011051">
    <property type="entry name" value="RmlC_Cupin_sf"/>
</dbReference>
<dbReference type="Pfam" id="PF06052">
    <property type="entry name" value="3-HAO"/>
    <property type="match status" value="1"/>
</dbReference>
<dbReference type="InterPro" id="IPR014710">
    <property type="entry name" value="RmlC-like_jellyroll"/>
</dbReference>
<dbReference type="EC" id="1.13.11.6" evidence="7"/>
<dbReference type="CDD" id="cd06123">
    <property type="entry name" value="cupin_HAO"/>
    <property type="match status" value="1"/>
</dbReference>
<dbReference type="RefSeq" id="WP_404633487.1">
    <property type="nucleotide sequence ID" value="NZ_JADIKM010000003.1"/>
</dbReference>
<feature type="binding site" evidence="7">
    <location>
        <position position="55"/>
    </location>
    <ligand>
        <name>substrate</name>
    </ligand>
</feature>
<feature type="binding site" evidence="7">
    <location>
        <position position="45"/>
    </location>
    <ligand>
        <name>O2</name>
        <dbReference type="ChEBI" id="CHEBI:15379"/>
    </ligand>
</feature>
<comment type="pathway">
    <text evidence="7">Cofactor biosynthesis; NAD(+) biosynthesis; quinolinate from L-kynurenine: step 3/3.</text>
</comment>
<evidence type="ECO:0000313" key="9">
    <source>
        <dbReference type="Proteomes" id="UP001620460"/>
    </source>
</evidence>
<feature type="binding site" evidence="7">
    <location>
        <position position="49"/>
    </location>
    <ligand>
        <name>Fe cation</name>
        <dbReference type="ChEBI" id="CHEBI:24875"/>
        <label>1</label>
        <note>catalytic</note>
    </ligand>
</feature>
<keyword evidence="9" id="KW-1185">Reference proteome</keyword>
<keyword evidence="6 7" id="KW-0408">Iron</keyword>
<sequence>MSLPSPINLQHWIAQHRHLLKPPVGNKCIVDGDFIVMIVGGPNARSDYHLDEGPEFFYQLEGEMVLKVQDEGVARDIPIRAGELFYLPPRVPHSPQRLPDSIGLVIERRRRPGERDGLQWYCAVCNHKLYEEYFELKDIEQDFPPVFDRFHASLTARTCPQCGAVHPAP</sequence>
<evidence type="ECO:0000256" key="6">
    <source>
        <dbReference type="ARBA" id="ARBA00023004"/>
    </source>
</evidence>
<evidence type="ECO:0000256" key="3">
    <source>
        <dbReference type="ARBA" id="ARBA00022723"/>
    </source>
</evidence>
<keyword evidence="5 7" id="KW-0560">Oxidoreductase</keyword>
<dbReference type="NCBIfam" id="TIGR03037">
    <property type="entry name" value="anthran_nbaC"/>
    <property type="match status" value="1"/>
</dbReference>
<organism evidence="8 9">
    <name type="scientific">Dyella ginsengisoli</name>
    <dbReference type="NCBI Taxonomy" id="363848"/>
    <lineage>
        <taxon>Bacteria</taxon>
        <taxon>Pseudomonadati</taxon>
        <taxon>Pseudomonadota</taxon>
        <taxon>Gammaproteobacteria</taxon>
        <taxon>Lysobacterales</taxon>
        <taxon>Rhodanobacteraceae</taxon>
        <taxon>Dyella</taxon>
    </lineage>
</organism>
<keyword evidence="3 7" id="KW-0479">Metal-binding</keyword>
<keyword evidence="2 7" id="KW-0662">Pyridine nucleotide biosynthesis</keyword>
<dbReference type="NCBIfam" id="NF009763">
    <property type="entry name" value="PRK13264.1"/>
    <property type="match status" value="1"/>
</dbReference>
<evidence type="ECO:0000256" key="2">
    <source>
        <dbReference type="ARBA" id="ARBA00022642"/>
    </source>
</evidence>